<dbReference type="Gene3D" id="3.60.21.10">
    <property type="match status" value="2"/>
</dbReference>
<dbReference type="PRINTS" id="PR00114">
    <property type="entry name" value="STPHPHTASE"/>
</dbReference>
<dbReference type="AlphaFoldDB" id="A0A4S4KSK7"/>
<evidence type="ECO:0000313" key="4">
    <source>
        <dbReference type="Proteomes" id="UP000309038"/>
    </source>
</evidence>
<evidence type="ECO:0000313" key="3">
    <source>
        <dbReference type="EMBL" id="THH01606.1"/>
    </source>
</evidence>
<dbReference type="GO" id="GO:0033192">
    <property type="term" value="F:calmodulin-dependent protein phosphatase activity"/>
    <property type="evidence" value="ECO:0007669"/>
    <property type="project" value="InterPro"/>
</dbReference>
<protein>
    <recommendedName>
        <fullName evidence="2">Serine/threonine specific protein phosphatases domain-containing protein</fullName>
    </recommendedName>
</protein>
<accession>A0A4S4KSK7</accession>
<dbReference type="InterPro" id="IPR006186">
    <property type="entry name" value="Ser/Thr-sp_prot-phosphatase"/>
</dbReference>
<feature type="domain" description="Serine/threonine specific protein phosphatases" evidence="2">
    <location>
        <begin position="89"/>
        <end position="306"/>
    </location>
</feature>
<comment type="caution">
    <text evidence="3">The sequence shown here is derived from an EMBL/GenBank/DDBJ whole genome shotgun (WGS) entry which is preliminary data.</text>
</comment>
<organism evidence="3 4">
    <name type="scientific">Hermanssonia centrifuga</name>
    <dbReference type="NCBI Taxonomy" id="98765"/>
    <lineage>
        <taxon>Eukaryota</taxon>
        <taxon>Fungi</taxon>
        <taxon>Dikarya</taxon>
        <taxon>Basidiomycota</taxon>
        <taxon>Agaricomycotina</taxon>
        <taxon>Agaricomycetes</taxon>
        <taxon>Polyporales</taxon>
        <taxon>Meruliaceae</taxon>
        <taxon>Hermanssonia</taxon>
    </lineage>
</organism>
<proteinExistence type="predicted"/>
<gene>
    <name evidence="3" type="ORF">EW026_g1105</name>
</gene>
<dbReference type="InterPro" id="IPR043360">
    <property type="entry name" value="PP2B"/>
</dbReference>
<feature type="compositionally biased region" description="Basic and acidic residues" evidence="1">
    <location>
        <begin position="37"/>
        <end position="46"/>
    </location>
</feature>
<dbReference type="EMBL" id="SGPJ01000020">
    <property type="protein sequence ID" value="THH01606.1"/>
    <property type="molecule type" value="Genomic_DNA"/>
</dbReference>
<dbReference type="InterPro" id="IPR029052">
    <property type="entry name" value="Metallo-depent_PP-like"/>
</dbReference>
<dbReference type="GO" id="GO:0097720">
    <property type="term" value="P:calcineurin-mediated signaling"/>
    <property type="evidence" value="ECO:0007669"/>
    <property type="project" value="InterPro"/>
</dbReference>
<sequence>MSYYPSADDGRLGRTPNPASIYQFDTQQSKPQPRANTPERIRERQVKSVPPPYAHTPPDELFYLQDPSTGVLKPNVELLKDHFLHEGRLTEPQAMFILEQTTALMRTEPNMLHVASPVTVVGDIHGQYYDLMKVLEVGGKFSENNYLFLGDYVDRGCFGIEALPVTALIDSKFFCVHGGISPDLVYLSDLDKLDRFTEPASSGLLCDLLWADPIHNYGHETDINEKNPRGTRPPPFLPNDTRGCSYYFTYEAVSEFLERNKLLGIFRGHEAQDHGAPNYLDVYHNKGAVIKFRDKSITIRQYNATSHPYWLPNFVDAFTWSLPFVASKILEMLLGVLNVCSEEELEASDDEDAFSNRGGGPEGIVPPELVAERRSDIKNKILAVGKMQRLYQLLREEAENASELIADAAMPPMAGTPPGAWPGGFAPPDGVPDELGVGVHHLRRQIRSFDDARHADLFNERLPQFSPPPISIEAAPSMWVPRLAAENDGQGGGTHVAMESLIRRALEEEGVDDTDGVAERLAERIARTKGGSLRPRGLRRFDTT</sequence>
<dbReference type="SMART" id="SM00156">
    <property type="entry name" value="PP2Ac"/>
    <property type="match status" value="1"/>
</dbReference>
<feature type="compositionally biased region" description="Polar residues" evidence="1">
    <location>
        <begin position="17"/>
        <end position="35"/>
    </location>
</feature>
<dbReference type="Pfam" id="PF00149">
    <property type="entry name" value="Metallophos"/>
    <property type="match status" value="2"/>
</dbReference>
<keyword evidence="4" id="KW-1185">Reference proteome</keyword>
<dbReference type="Proteomes" id="UP000309038">
    <property type="component" value="Unassembled WGS sequence"/>
</dbReference>
<dbReference type="InterPro" id="IPR004843">
    <property type="entry name" value="Calcineurin-like_PHP"/>
</dbReference>
<evidence type="ECO:0000256" key="1">
    <source>
        <dbReference type="SAM" id="MobiDB-lite"/>
    </source>
</evidence>
<evidence type="ECO:0000259" key="2">
    <source>
        <dbReference type="SMART" id="SM00156"/>
    </source>
</evidence>
<feature type="region of interest" description="Disordered" evidence="1">
    <location>
        <begin position="1"/>
        <end position="59"/>
    </location>
</feature>
<name>A0A4S4KSK7_9APHY</name>
<reference evidence="3 4" key="1">
    <citation type="submission" date="2019-02" db="EMBL/GenBank/DDBJ databases">
        <title>Genome sequencing of the rare red list fungi Phlebia centrifuga.</title>
        <authorList>
            <person name="Buettner E."/>
            <person name="Kellner H."/>
        </authorList>
    </citation>
    <scope>NUCLEOTIDE SEQUENCE [LARGE SCALE GENOMIC DNA]</scope>
    <source>
        <strain evidence="3 4">DSM 108282</strain>
    </source>
</reference>
<dbReference type="SUPFAM" id="SSF56300">
    <property type="entry name" value="Metallo-dependent phosphatases"/>
    <property type="match status" value="1"/>
</dbReference>
<dbReference type="PANTHER" id="PTHR45673">
    <property type="entry name" value="SERINE/THREONINE-PROTEIN PHOSPHATASE 2B CATALYTIC SUBUNIT 1-RELATED"/>
    <property type="match status" value="1"/>
</dbReference>